<reference evidence="2" key="2">
    <citation type="submission" date="2024-10" db="UniProtKB">
        <authorList>
            <consortium name="EnsemblProtists"/>
        </authorList>
    </citation>
    <scope>IDENTIFICATION</scope>
</reference>
<dbReference type="RefSeq" id="XP_005756766.1">
    <property type="nucleotide sequence ID" value="XM_005756709.1"/>
</dbReference>
<dbReference type="InterPro" id="IPR043729">
    <property type="entry name" value="DUF5672"/>
</dbReference>
<dbReference type="GeneID" id="17250534"/>
<accession>A0A0D3HZA2</accession>
<dbReference type="eggNOG" id="ENOG502T0M0">
    <property type="taxonomic scope" value="Eukaryota"/>
</dbReference>
<reference evidence="3" key="1">
    <citation type="journal article" date="2013" name="Nature">
        <title>Pan genome of the phytoplankton Emiliania underpins its global distribution.</title>
        <authorList>
            <person name="Read B.A."/>
            <person name="Kegel J."/>
            <person name="Klute M.J."/>
            <person name="Kuo A."/>
            <person name="Lefebvre S.C."/>
            <person name="Maumus F."/>
            <person name="Mayer C."/>
            <person name="Miller J."/>
            <person name="Monier A."/>
            <person name="Salamov A."/>
            <person name="Young J."/>
            <person name="Aguilar M."/>
            <person name="Claverie J.M."/>
            <person name="Frickenhaus S."/>
            <person name="Gonzalez K."/>
            <person name="Herman E.K."/>
            <person name="Lin Y.C."/>
            <person name="Napier J."/>
            <person name="Ogata H."/>
            <person name="Sarno A.F."/>
            <person name="Shmutz J."/>
            <person name="Schroeder D."/>
            <person name="de Vargas C."/>
            <person name="Verret F."/>
            <person name="von Dassow P."/>
            <person name="Valentin K."/>
            <person name="Van de Peer Y."/>
            <person name="Wheeler G."/>
            <person name="Dacks J.B."/>
            <person name="Delwiche C.F."/>
            <person name="Dyhrman S.T."/>
            <person name="Glockner G."/>
            <person name="John U."/>
            <person name="Richards T."/>
            <person name="Worden A.Z."/>
            <person name="Zhang X."/>
            <person name="Grigoriev I.V."/>
            <person name="Allen A.E."/>
            <person name="Bidle K."/>
            <person name="Borodovsky M."/>
            <person name="Bowler C."/>
            <person name="Brownlee C."/>
            <person name="Cock J.M."/>
            <person name="Elias M."/>
            <person name="Gladyshev V.N."/>
            <person name="Groth M."/>
            <person name="Guda C."/>
            <person name="Hadaegh A."/>
            <person name="Iglesias-Rodriguez M.D."/>
            <person name="Jenkins J."/>
            <person name="Jones B.M."/>
            <person name="Lawson T."/>
            <person name="Leese F."/>
            <person name="Lindquist E."/>
            <person name="Lobanov A."/>
            <person name="Lomsadze A."/>
            <person name="Malik S.B."/>
            <person name="Marsh M.E."/>
            <person name="Mackinder L."/>
            <person name="Mock T."/>
            <person name="Mueller-Roeber B."/>
            <person name="Pagarete A."/>
            <person name="Parker M."/>
            <person name="Probert I."/>
            <person name="Quesneville H."/>
            <person name="Raines C."/>
            <person name="Rensing S.A."/>
            <person name="Riano-Pachon D.M."/>
            <person name="Richier S."/>
            <person name="Rokitta S."/>
            <person name="Shiraiwa Y."/>
            <person name="Soanes D.M."/>
            <person name="van der Giezen M."/>
            <person name="Wahlund T.M."/>
            <person name="Williams B."/>
            <person name="Wilson W."/>
            <person name="Wolfe G."/>
            <person name="Wurch L.L."/>
        </authorList>
    </citation>
    <scope>NUCLEOTIDE SEQUENCE</scope>
</reference>
<evidence type="ECO:0000313" key="3">
    <source>
        <dbReference type="Proteomes" id="UP000013827"/>
    </source>
</evidence>
<name>A0A0D3HZA2_EMIH1</name>
<evidence type="ECO:0000259" key="1">
    <source>
        <dbReference type="Pfam" id="PF18922"/>
    </source>
</evidence>
<dbReference type="PaxDb" id="2903-EOD04337"/>
<organism evidence="2 3">
    <name type="scientific">Emiliania huxleyi (strain CCMP1516)</name>
    <dbReference type="NCBI Taxonomy" id="280463"/>
    <lineage>
        <taxon>Eukaryota</taxon>
        <taxon>Haptista</taxon>
        <taxon>Haptophyta</taxon>
        <taxon>Prymnesiophyceae</taxon>
        <taxon>Isochrysidales</taxon>
        <taxon>Noelaerhabdaceae</taxon>
        <taxon>Emiliania</taxon>
    </lineage>
</organism>
<dbReference type="HOGENOM" id="CLU_1317570_0_0_1"/>
<evidence type="ECO:0000313" key="2">
    <source>
        <dbReference type="EnsemblProtists" id="EOD04337"/>
    </source>
</evidence>
<protein>
    <recommendedName>
        <fullName evidence="1">DUF5672 domain-containing protein</fullName>
    </recommendedName>
</protein>
<proteinExistence type="predicted"/>
<dbReference type="Pfam" id="PF18922">
    <property type="entry name" value="DUF5672"/>
    <property type="match status" value="1"/>
</dbReference>
<sequence>MSGGHPKKGWTSKAGGDVCTPNATIASVRASGTHVPHSGSLHVEAVMIEVRRLLRLPAVLLNFRKHLPRAWKIALIHGRTNRDFVLSSPALHHQLRSGGIQLRPLPDALYNRTESFFARSGKRWYNALLISREFWTFVSIAPHVLLFEVDSILCPAPTVPIEWWVGRYVIVGAPWHPRWGAGRFWCGSLACCVGNSGLSLWNRAVMADL</sequence>
<dbReference type="Proteomes" id="UP000013827">
    <property type="component" value="Unassembled WGS sequence"/>
</dbReference>
<dbReference type="STRING" id="2903.R1B5H8"/>
<dbReference type="EnsemblProtists" id="EOD04337">
    <property type="protein sequence ID" value="EOD04337"/>
    <property type="gene ID" value="EMIHUDRAFT_221111"/>
</dbReference>
<dbReference type="AlphaFoldDB" id="A0A0D3HZA2"/>
<dbReference type="KEGG" id="ehx:EMIHUDRAFT_221111"/>
<feature type="domain" description="DUF5672" evidence="1">
    <location>
        <begin position="122"/>
        <end position="207"/>
    </location>
</feature>
<keyword evidence="3" id="KW-1185">Reference proteome</keyword>